<dbReference type="AlphaFoldDB" id="A0AAW1QNW2"/>
<name>A0AAW1QNW2_9CHLO</name>
<reference evidence="1 2" key="1">
    <citation type="journal article" date="2024" name="Nat. Commun.">
        <title>Phylogenomics reveals the evolutionary origins of lichenization in chlorophyte algae.</title>
        <authorList>
            <person name="Puginier C."/>
            <person name="Libourel C."/>
            <person name="Otte J."/>
            <person name="Skaloud P."/>
            <person name="Haon M."/>
            <person name="Grisel S."/>
            <person name="Petersen M."/>
            <person name="Berrin J.G."/>
            <person name="Delaux P.M."/>
            <person name="Dal Grande F."/>
            <person name="Keller J."/>
        </authorList>
    </citation>
    <scope>NUCLEOTIDE SEQUENCE [LARGE SCALE GENOMIC DNA]</scope>
    <source>
        <strain evidence="1 2">SAG 2043</strain>
    </source>
</reference>
<evidence type="ECO:0000313" key="1">
    <source>
        <dbReference type="EMBL" id="KAK9823099.1"/>
    </source>
</evidence>
<comment type="caution">
    <text evidence="1">The sequence shown here is derived from an EMBL/GenBank/DDBJ whole genome shotgun (WGS) entry which is preliminary data.</text>
</comment>
<proteinExistence type="predicted"/>
<dbReference type="EMBL" id="JALJOR010000002">
    <property type="protein sequence ID" value="KAK9823099.1"/>
    <property type="molecule type" value="Genomic_DNA"/>
</dbReference>
<evidence type="ECO:0000313" key="2">
    <source>
        <dbReference type="Proteomes" id="UP001489004"/>
    </source>
</evidence>
<accession>A0AAW1QNW2</accession>
<dbReference type="Proteomes" id="UP001489004">
    <property type="component" value="Unassembled WGS sequence"/>
</dbReference>
<gene>
    <name evidence="1" type="ORF">WJX72_000244</name>
</gene>
<sequence>MRQLAEVAEPQQIAVVERLLSGRTQTDGRVCFRVGLTCVRQRLALHFTLGFQMGGDDMDKVMALLYASIEIYYDTNIEAYFQYWR</sequence>
<keyword evidence="2" id="KW-1185">Reference proteome</keyword>
<organism evidence="1 2">
    <name type="scientific">[Myrmecia] bisecta</name>
    <dbReference type="NCBI Taxonomy" id="41462"/>
    <lineage>
        <taxon>Eukaryota</taxon>
        <taxon>Viridiplantae</taxon>
        <taxon>Chlorophyta</taxon>
        <taxon>core chlorophytes</taxon>
        <taxon>Trebouxiophyceae</taxon>
        <taxon>Trebouxiales</taxon>
        <taxon>Trebouxiaceae</taxon>
        <taxon>Myrmecia</taxon>
    </lineage>
</organism>
<protein>
    <submittedName>
        <fullName evidence="1">Uncharacterized protein</fullName>
    </submittedName>
</protein>